<organism evidence="1 2">
    <name type="scientific">Taxus chinensis</name>
    <name type="common">Chinese yew</name>
    <name type="synonym">Taxus wallichiana var. chinensis</name>
    <dbReference type="NCBI Taxonomy" id="29808"/>
    <lineage>
        <taxon>Eukaryota</taxon>
        <taxon>Viridiplantae</taxon>
        <taxon>Streptophyta</taxon>
        <taxon>Embryophyta</taxon>
        <taxon>Tracheophyta</taxon>
        <taxon>Spermatophyta</taxon>
        <taxon>Pinopsida</taxon>
        <taxon>Pinidae</taxon>
        <taxon>Conifers II</taxon>
        <taxon>Cupressales</taxon>
        <taxon>Taxaceae</taxon>
        <taxon>Taxus</taxon>
    </lineage>
</organism>
<dbReference type="Proteomes" id="UP000824469">
    <property type="component" value="Unassembled WGS sequence"/>
</dbReference>
<feature type="non-terminal residue" evidence="1">
    <location>
        <position position="1"/>
    </location>
</feature>
<dbReference type="EMBL" id="JAHRHJ020000011">
    <property type="protein sequence ID" value="KAH9295078.1"/>
    <property type="molecule type" value="Genomic_DNA"/>
</dbReference>
<evidence type="ECO:0000313" key="1">
    <source>
        <dbReference type="EMBL" id="KAH9295078.1"/>
    </source>
</evidence>
<reference evidence="1 2" key="1">
    <citation type="journal article" date="2021" name="Nat. Plants">
        <title>The Taxus genome provides insights into paclitaxel biosynthesis.</title>
        <authorList>
            <person name="Xiong X."/>
            <person name="Gou J."/>
            <person name="Liao Q."/>
            <person name="Li Y."/>
            <person name="Zhou Q."/>
            <person name="Bi G."/>
            <person name="Li C."/>
            <person name="Du R."/>
            <person name="Wang X."/>
            <person name="Sun T."/>
            <person name="Guo L."/>
            <person name="Liang H."/>
            <person name="Lu P."/>
            <person name="Wu Y."/>
            <person name="Zhang Z."/>
            <person name="Ro D.K."/>
            <person name="Shang Y."/>
            <person name="Huang S."/>
            <person name="Yan J."/>
        </authorList>
    </citation>
    <scope>NUCLEOTIDE SEQUENCE [LARGE SCALE GENOMIC DNA]</scope>
    <source>
        <strain evidence="1">Ta-2019</strain>
    </source>
</reference>
<keyword evidence="2" id="KW-1185">Reference proteome</keyword>
<accession>A0AA38C9V2</accession>
<gene>
    <name evidence="1" type="ORF">KI387_038666</name>
</gene>
<proteinExistence type="predicted"/>
<dbReference type="AlphaFoldDB" id="A0AA38C9V2"/>
<feature type="non-terminal residue" evidence="1">
    <location>
        <position position="66"/>
    </location>
</feature>
<name>A0AA38C9V2_TAXCH</name>
<evidence type="ECO:0000313" key="2">
    <source>
        <dbReference type="Proteomes" id="UP000824469"/>
    </source>
</evidence>
<sequence>FYSCSCYTNLSVMAFSLPSFLCAGVEDGEMGVVRKNRAVQVKSVGVEPNFSWGCREEAFICMQQLQ</sequence>
<protein>
    <submittedName>
        <fullName evidence="1">Uncharacterized protein</fullName>
    </submittedName>
</protein>
<comment type="caution">
    <text evidence="1">The sequence shown here is derived from an EMBL/GenBank/DDBJ whole genome shotgun (WGS) entry which is preliminary data.</text>
</comment>